<dbReference type="STRING" id="218851.A0A2G5DZW8"/>
<dbReference type="GO" id="GO:0005634">
    <property type="term" value="C:nucleus"/>
    <property type="evidence" value="ECO:0007669"/>
    <property type="project" value="UniProtKB-SubCell"/>
</dbReference>
<keyword evidence="2" id="KW-0238">DNA-binding</keyword>
<dbReference type="InterPro" id="IPR015495">
    <property type="entry name" value="Myb_TF_plants"/>
</dbReference>
<evidence type="ECO:0000313" key="6">
    <source>
        <dbReference type="Proteomes" id="UP000230069"/>
    </source>
</evidence>
<keyword evidence="3" id="KW-0539">Nucleus</keyword>
<dbReference type="Pfam" id="PF00249">
    <property type="entry name" value="Myb_DNA-binding"/>
    <property type="match status" value="1"/>
</dbReference>
<dbReference type="PANTHER" id="PTHR47998">
    <property type="entry name" value="TRANSCRIPTION FACTOR MYB51-LIKE ISOFORM X1"/>
    <property type="match status" value="1"/>
</dbReference>
<reference evidence="5 6" key="1">
    <citation type="submission" date="2017-09" db="EMBL/GenBank/DDBJ databases">
        <title>WGS assembly of Aquilegia coerulea Goldsmith.</title>
        <authorList>
            <person name="Hodges S."/>
            <person name="Kramer E."/>
            <person name="Nordborg M."/>
            <person name="Tomkins J."/>
            <person name="Borevitz J."/>
            <person name="Derieg N."/>
            <person name="Yan J."/>
            <person name="Mihaltcheva S."/>
            <person name="Hayes R.D."/>
            <person name="Rokhsar D."/>
        </authorList>
    </citation>
    <scope>NUCLEOTIDE SEQUENCE [LARGE SCALE GENOMIC DNA]</scope>
    <source>
        <strain evidence="6">cv. Goldsmith</strain>
    </source>
</reference>
<dbReference type="AlphaFoldDB" id="A0A2G5DZW8"/>
<sequence>MNCSSPLQNMDIKPRKRAKTTHVEFEEVTSIKWKTIRMTEQEEDLISRMHRLVGDRWVIIAGRIPGRKPEEIERFWLMSHNEEFAGMMTQQ</sequence>
<dbReference type="Proteomes" id="UP000230069">
    <property type="component" value="Unassembled WGS sequence"/>
</dbReference>
<dbReference type="Gene3D" id="1.10.10.60">
    <property type="entry name" value="Homeodomain-like"/>
    <property type="match status" value="1"/>
</dbReference>
<dbReference type="GO" id="GO:0006355">
    <property type="term" value="P:regulation of DNA-templated transcription"/>
    <property type="evidence" value="ECO:0007669"/>
    <property type="project" value="TreeGrafter"/>
</dbReference>
<dbReference type="InParanoid" id="A0A2G5DZW8"/>
<evidence type="ECO:0000256" key="2">
    <source>
        <dbReference type="ARBA" id="ARBA00023125"/>
    </source>
</evidence>
<dbReference type="SUPFAM" id="SSF46689">
    <property type="entry name" value="Homeodomain-like"/>
    <property type="match status" value="1"/>
</dbReference>
<organism evidence="5 6">
    <name type="scientific">Aquilegia coerulea</name>
    <name type="common">Rocky mountain columbine</name>
    <dbReference type="NCBI Taxonomy" id="218851"/>
    <lineage>
        <taxon>Eukaryota</taxon>
        <taxon>Viridiplantae</taxon>
        <taxon>Streptophyta</taxon>
        <taxon>Embryophyta</taxon>
        <taxon>Tracheophyta</taxon>
        <taxon>Spermatophyta</taxon>
        <taxon>Magnoliopsida</taxon>
        <taxon>Ranunculales</taxon>
        <taxon>Ranunculaceae</taxon>
        <taxon>Thalictroideae</taxon>
        <taxon>Aquilegia</taxon>
    </lineage>
</organism>
<dbReference type="GO" id="GO:0000976">
    <property type="term" value="F:transcription cis-regulatory region binding"/>
    <property type="evidence" value="ECO:0007669"/>
    <property type="project" value="TreeGrafter"/>
</dbReference>
<evidence type="ECO:0000256" key="1">
    <source>
        <dbReference type="ARBA" id="ARBA00004123"/>
    </source>
</evidence>
<dbReference type="PANTHER" id="PTHR47998:SF93">
    <property type="entry name" value="MYB-LIKE TRANSCRIPTION FACTOR ETC1"/>
    <property type="match status" value="1"/>
</dbReference>
<dbReference type="GO" id="GO:0030154">
    <property type="term" value="P:cell differentiation"/>
    <property type="evidence" value="ECO:0007669"/>
    <property type="project" value="TreeGrafter"/>
</dbReference>
<accession>A0A2G5DZW8</accession>
<evidence type="ECO:0000256" key="3">
    <source>
        <dbReference type="ARBA" id="ARBA00023242"/>
    </source>
</evidence>
<name>A0A2G5DZW8_AQUCA</name>
<dbReference type="CDD" id="cd00167">
    <property type="entry name" value="SANT"/>
    <property type="match status" value="1"/>
</dbReference>
<dbReference type="InterPro" id="IPR001005">
    <property type="entry name" value="SANT/Myb"/>
</dbReference>
<comment type="subcellular location">
    <subcellularLocation>
        <location evidence="1">Nucleus</location>
    </subcellularLocation>
</comment>
<dbReference type="SMART" id="SM00717">
    <property type="entry name" value="SANT"/>
    <property type="match status" value="1"/>
</dbReference>
<protein>
    <recommendedName>
        <fullName evidence="4">Myb-like domain-containing protein</fullName>
    </recommendedName>
</protein>
<feature type="domain" description="Myb-like" evidence="4">
    <location>
        <begin position="34"/>
        <end position="82"/>
    </location>
</feature>
<evidence type="ECO:0000259" key="4">
    <source>
        <dbReference type="SMART" id="SM00717"/>
    </source>
</evidence>
<evidence type="ECO:0000313" key="5">
    <source>
        <dbReference type="EMBL" id="PIA49074.1"/>
    </source>
</evidence>
<keyword evidence="6" id="KW-1185">Reference proteome</keyword>
<dbReference type="EMBL" id="KZ305030">
    <property type="protein sequence ID" value="PIA49074.1"/>
    <property type="molecule type" value="Genomic_DNA"/>
</dbReference>
<dbReference type="OrthoDB" id="1077569at2759"/>
<dbReference type="InterPro" id="IPR009057">
    <property type="entry name" value="Homeodomain-like_sf"/>
</dbReference>
<gene>
    <name evidence="5" type="ORF">AQUCO_01300134v1</name>
</gene>
<proteinExistence type="predicted"/>